<dbReference type="RefSeq" id="WP_212017015.1">
    <property type="nucleotide sequence ID" value="NZ_JAAFYZ010000162.1"/>
</dbReference>
<accession>A0ABS5L0S3</accession>
<protein>
    <submittedName>
        <fullName evidence="9">M56 family metallopeptidase</fullName>
    </submittedName>
</protein>
<reference evidence="9 10" key="1">
    <citation type="submission" date="2020-02" db="EMBL/GenBank/DDBJ databases">
        <title>Acidophilic actinobacteria isolated from forest soil.</title>
        <authorList>
            <person name="Golinska P."/>
        </authorList>
    </citation>
    <scope>NUCLEOTIDE SEQUENCE [LARGE SCALE GENOMIC DNA]</scope>
    <source>
        <strain evidence="9 10">NL8</strain>
    </source>
</reference>
<dbReference type="InterPro" id="IPR052173">
    <property type="entry name" value="Beta-lactam_resp_regulator"/>
</dbReference>
<dbReference type="PANTHER" id="PTHR34978">
    <property type="entry name" value="POSSIBLE SENSOR-TRANSDUCER PROTEIN BLAR"/>
    <property type="match status" value="1"/>
</dbReference>
<evidence type="ECO:0000256" key="2">
    <source>
        <dbReference type="ARBA" id="ARBA00022723"/>
    </source>
</evidence>
<dbReference type="Proteomes" id="UP000730482">
    <property type="component" value="Unassembled WGS sequence"/>
</dbReference>
<organism evidence="9 10">
    <name type="scientific">Catenulispora pinistramenti</name>
    <dbReference type="NCBI Taxonomy" id="2705254"/>
    <lineage>
        <taxon>Bacteria</taxon>
        <taxon>Bacillati</taxon>
        <taxon>Actinomycetota</taxon>
        <taxon>Actinomycetes</taxon>
        <taxon>Catenulisporales</taxon>
        <taxon>Catenulisporaceae</taxon>
        <taxon>Catenulispora</taxon>
    </lineage>
</organism>
<evidence type="ECO:0000256" key="7">
    <source>
        <dbReference type="SAM" id="Phobius"/>
    </source>
</evidence>
<comment type="caution">
    <text evidence="9">The sequence shown here is derived from an EMBL/GenBank/DDBJ whole genome shotgun (WGS) entry which is preliminary data.</text>
</comment>
<name>A0ABS5L0S3_9ACTN</name>
<dbReference type="InterPro" id="IPR001915">
    <property type="entry name" value="Peptidase_M48"/>
</dbReference>
<keyword evidence="7" id="KW-0812">Transmembrane</keyword>
<feature type="transmembrane region" description="Helical" evidence="7">
    <location>
        <begin position="284"/>
        <end position="310"/>
    </location>
</feature>
<feature type="domain" description="Peptidase M48" evidence="8">
    <location>
        <begin position="140"/>
        <end position="194"/>
    </location>
</feature>
<gene>
    <name evidence="9" type="ORF">KGQ19_34150</name>
</gene>
<evidence type="ECO:0000256" key="6">
    <source>
        <dbReference type="RuleBase" id="RU003983"/>
    </source>
</evidence>
<evidence type="ECO:0000313" key="10">
    <source>
        <dbReference type="Proteomes" id="UP000730482"/>
    </source>
</evidence>
<dbReference type="Pfam" id="PF01435">
    <property type="entry name" value="Peptidase_M48"/>
    <property type="match status" value="1"/>
</dbReference>
<keyword evidence="10" id="KW-1185">Reference proteome</keyword>
<feature type="transmembrane region" description="Helical" evidence="7">
    <location>
        <begin position="6"/>
        <end position="23"/>
    </location>
</feature>
<keyword evidence="7" id="KW-0472">Membrane</keyword>
<keyword evidence="7" id="KW-1133">Transmembrane helix</keyword>
<dbReference type="PANTHER" id="PTHR34978:SF3">
    <property type="entry name" value="SLR0241 PROTEIN"/>
    <property type="match status" value="1"/>
</dbReference>
<dbReference type="EMBL" id="JAAFYZ010000162">
    <property type="protein sequence ID" value="MBS2551919.1"/>
    <property type="molecule type" value="Genomic_DNA"/>
</dbReference>
<dbReference type="Gene3D" id="3.30.2010.10">
    <property type="entry name" value="Metalloproteases ('zincins'), catalytic domain"/>
    <property type="match status" value="1"/>
</dbReference>
<evidence type="ECO:0000256" key="5">
    <source>
        <dbReference type="ARBA" id="ARBA00023049"/>
    </source>
</evidence>
<sequence length="332" mass="35190">MIAALILGSYALLLALLGPRLLSRWPTERLPRLTVVMLQVVTCSFLTAATTAGLALGLTLLDTLSHLDPEIDRCADQLPINDDSPVGPFLGWFGLIAAGTLLLRVAFCMTATFYSAWRTRRKHIEILRILARADEELGVLVLDHDEPGCYCLPGRPGTIVITSSALTRLSPSQLGAVLAHERAHLAGRHHFAVAFARAIHRTAPRIRLLGLAEEETRRLVEFIADDAAVKRSGTAALVSALAVLGAGAGSAPGFALGIGIDRRPAASSRVTRLYPQRKIGRRGLALGALGSLLLIIIPVLLAAISVVSVVHGCPPDPDGDALGLSVSAVSFR</sequence>
<keyword evidence="2" id="KW-0479">Metal-binding</keyword>
<keyword evidence="5 6" id="KW-0482">Metalloprotease</keyword>
<comment type="cofactor">
    <cofactor evidence="6">
        <name>Zn(2+)</name>
        <dbReference type="ChEBI" id="CHEBI:29105"/>
    </cofactor>
    <text evidence="6">Binds 1 zinc ion per subunit.</text>
</comment>
<evidence type="ECO:0000256" key="4">
    <source>
        <dbReference type="ARBA" id="ARBA00022833"/>
    </source>
</evidence>
<dbReference type="CDD" id="cd07326">
    <property type="entry name" value="M56_BlaR1_MecR1_like"/>
    <property type="match status" value="1"/>
</dbReference>
<keyword evidence="3 6" id="KW-0378">Hydrolase</keyword>
<feature type="transmembrane region" description="Helical" evidence="7">
    <location>
        <begin position="35"/>
        <end position="61"/>
    </location>
</feature>
<feature type="transmembrane region" description="Helical" evidence="7">
    <location>
        <begin position="89"/>
        <end position="114"/>
    </location>
</feature>
<keyword evidence="1 6" id="KW-0645">Protease</keyword>
<evidence type="ECO:0000256" key="1">
    <source>
        <dbReference type="ARBA" id="ARBA00022670"/>
    </source>
</evidence>
<evidence type="ECO:0000313" key="9">
    <source>
        <dbReference type="EMBL" id="MBS2551919.1"/>
    </source>
</evidence>
<proteinExistence type="inferred from homology"/>
<comment type="similarity">
    <text evidence="6">Belongs to the peptidase M48 family.</text>
</comment>
<evidence type="ECO:0000259" key="8">
    <source>
        <dbReference type="Pfam" id="PF01435"/>
    </source>
</evidence>
<evidence type="ECO:0000256" key="3">
    <source>
        <dbReference type="ARBA" id="ARBA00022801"/>
    </source>
</evidence>
<keyword evidence="4 6" id="KW-0862">Zinc</keyword>